<dbReference type="Proteomes" id="UP000316714">
    <property type="component" value="Unassembled WGS sequence"/>
</dbReference>
<accession>A0A5C5V3V2</accession>
<reference evidence="1 2" key="1">
    <citation type="submission" date="2019-02" db="EMBL/GenBank/DDBJ databases">
        <title>Deep-cultivation of Planctomycetes and their phenomic and genomic characterization uncovers novel biology.</title>
        <authorList>
            <person name="Wiegand S."/>
            <person name="Jogler M."/>
            <person name="Boedeker C."/>
            <person name="Pinto D."/>
            <person name="Vollmers J."/>
            <person name="Rivas-Marin E."/>
            <person name="Kohn T."/>
            <person name="Peeters S.H."/>
            <person name="Heuer A."/>
            <person name="Rast P."/>
            <person name="Oberbeckmann S."/>
            <person name="Bunk B."/>
            <person name="Jeske O."/>
            <person name="Meyerdierks A."/>
            <person name="Storesund J.E."/>
            <person name="Kallscheuer N."/>
            <person name="Luecker S."/>
            <person name="Lage O.M."/>
            <person name="Pohl T."/>
            <person name="Merkel B.J."/>
            <person name="Hornburger P."/>
            <person name="Mueller R.-W."/>
            <person name="Bruemmer F."/>
            <person name="Labrenz M."/>
            <person name="Spormann A.M."/>
            <person name="Op Den Camp H."/>
            <person name="Overmann J."/>
            <person name="Amann R."/>
            <person name="Jetten M.S.M."/>
            <person name="Mascher T."/>
            <person name="Medema M.H."/>
            <person name="Devos D.P."/>
            <person name="Kaster A.-K."/>
            <person name="Ovreas L."/>
            <person name="Rohde M."/>
            <person name="Galperin M.Y."/>
            <person name="Jogler C."/>
        </authorList>
    </citation>
    <scope>NUCLEOTIDE SEQUENCE [LARGE SCALE GENOMIC DNA]</scope>
    <source>
        <strain evidence="1 2">KOR34</strain>
    </source>
</reference>
<comment type="caution">
    <text evidence="1">The sequence shown here is derived from an EMBL/GenBank/DDBJ whole genome shotgun (WGS) entry which is preliminary data.</text>
</comment>
<sequence length="112" mass="11851">MSPAFSPHSVRLAADLVKAVLLLAVLLASGLLGGASARANRVESSTDVECLEVELAVCEGARRRPCRRTPSADPLRVGSLTDLRFACRHAAFGRPALGEHLHRNGLGAPLRC</sequence>
<dbReference type="RefSeq" id="WP_146567800.1">
    <property type="nucleotide sequence ID" value="NZ_SIHJ01000003.1"/>
</dbReference>
<keyword evidence="2" id="KW-1185">Reference proteome</keyword>
<dbReference type="EMBL" id="SIHJ01000003">
    <property type="protein sequence ID" value="TWT32437.1"/>
    <property type="molecule type" value="Genomic_DNA"/>
</dbReference>
<dbReference type="AlphaFoldDB" id="A0A5C5V3V2"/>
<protein>
    <submittedName>
        <fullName evidence="1">Uncharacterized protein</fullName>
    </submittedName>
</protein>
<organism evidence="1 2">
    <name type="scientific">Posidoniimonas corsicana</name>
    <dbReference type="NCBI Taxonomy" id="1938618"/>
    <lineage>
        <taxon>Bacteria</taxon>
        <taxon>Pseudomonadati</taxon>
        <taxon>Planctomycetota</taxon>
        <taxon>Planctomycetia</taxon>
        <taxon>Pirellulales</taxon>
        <taxon>Lacipirellulaceae</taxon>
        <taxon>Posidoniimonas</taxon>
    </lineage>
</organism>
<evidence type="ECO:0000313" key="2">
    <source>
        <dbReference type="Proteomes" id="UP000316714"/>
    </source>
</evidence>
<proteinExistence type="predicted"/>
<gene>
    <name evidence="1" type="ORF">KOR34_42000</name>
</gene>
<name>A0A5C5V3V2_9BACT</name>
<evidence type="ECO:0000313" key="1">
    <source>
        <dbReference type="EMBL" id="TWT32437.1"/>
    </source>
</evidence>